<organism evidence="3 4">
    <name type="scientific">Ketogulonicigenium robustum</name>
    <dbReference type="NCBI Taxonomy" id="92947"/>
    <lineage>
        <taxon>Bacteria</taxon>
        <taxon>Pseudomonadati</taxon>
        <taxon>Pseudomonadota</taxon>
        <taxon>Alphaproteobacteria</taxon>
        <taxon>Rhodobacterales</taxon>
        <taxon>Roseobacteraceae</taxon>
        <taxon>Ketogulonicigenium</taxon>
    </lineage>
</organism>
<protein>
    <submittedName>
        <fullName evidence="3">YjfP</fullName>
    </submittedName>
</protein>
<dbReference type="SUPFAM" id="SSF53474">
    <property type="entry name" value="alpha/beta-Hydrolases"/>
    <property type="match status" value="1"/>
</dbReference>
<dbReference type="KEGG" id="kro:BVG79_00152"/>
<gene>
    <name evidence="3" type="primary">yjfP</name>
    <name evidence="3" type="ORF">BVG79_00152</name>
</gene>
<evidence type="ECO:0000256" key="1">
    <source>
        <dbReference type="SAM" id="SignalP"/>
    </source>
</evidence>
<feature type="signal peptide" evidence="1">
    <location>
        <begin position="1"/>
        <end position="24"/>
    </location>
</feature>
<dbReference type="STRING" id="92947.BVG79_00152"/>
<dbReference type="OrthoDB" id="9806163at2"/>
<dbReference type="Gene3D" id="3.40.50.1820">
    <property type="entry name" value="alpha/beta hydrolase"/>
    <property type="match status" value="1"/>
</dbReference>
<dbReference type="InterPro" id="IPR000073">
    <property type="entry name" value="AB_hydrolase_1"/>
</dbReference>
<feature type="chain" id="PRO_5013048938" evidence="1">
    <location>
        <begin position="25"/>
        <end position="293"/>
    </location>
</feature>
<dbReference type="AlphaFoldDB" id="A0A1W6NWB3"/>
<dbReference type="InterPro" id="IPR053145">
    <property type="entry name" value="AB_hydrolase_Est10"/>
</dbReference>
<keyword evidence="4" id="KW-1185">Reference proteome</keyword>
<dbReference type="Pfam" id="PF12697">
    <property type="entry name" value="Abhydrolase_6"/>
    <property type="match status" value="1"/>
</dbReference>
<keyword evidence="1" id="KW-0732">Signal</keyword>
<dbReference type="GO" id="GO:0052689">
    <property type="term" value="F:carboxylic ester hydrolase activity"/>
    <property type="evidence" value="ECO:0007669"/>
    <property type="project" value="TreeGrafter"/>
</dbReference>
<reference evidence="3 4" key="1">
    <citation type="submission" date="2017-02" db="EMBL/GenBank/DDBJ databases">
        <title>Ketogulonicigenium robustum SPU B003 Genome sequencing and assembly.</title>
        <authorList>
            <person name="Li Y."/>
            <person name="Liu L."/>
            <person name="Wang C."/>
            <person name="Zhang M."/>
            <person name="Zhang T."/>
            <person name="Zhang Y."/>
        </authorList>
    </citation>
    <scope>NUCLEOTIDE SEQUENCE [LARGE SCALE GENOMIC DNA]</scope>
    <source>
        <strain evidence="3 4">SPU_B003</strain>
    </source>
</reference>
<evidence type="ECO:0000259" key="2">
    <source>
        <dbReference type="Pfam" id="PF12697"/>
    </source>
</evidence>
<dbReference type="PANTHER" id="PTHR43265">
    <property type="entry name" value="ESTERASE ESTD"/>
    <property type="match status" value="1"/>
</dbReference>
<dbReference type="Proteomes" id="UP000242447">
    <property type="component" value="Chromosome"/>
</dbReference>
<proteinExistence type="predicted"/>
<evidence type="ECO:0000313" key="3">
    <source>
        <dbReference type="EMBL" id="ARO13512.1"/>
    </source>
</evidence>
<dbReference type="EMBL" id="CP019937">
    <property type="protein sequence ID" value="ARO13512.1"/>
    <property type="molecule type" value="Genomic_DNA"/>
</dbReference>
<feature type="domain" description="AB hydrolase-1" evidence="2">
    <location>
        <begin position="55"/>
        <end position="252"/>
    </location>
</feature>
<evidence type="ECO:0000313" key="4">
    <source>
        <dbReference type="Proteomes" id="UP000242447"/>
    </source>
</evidence>
<dbReference type="InterPro" id="IPR029058">
    <property type="entry name" value="AB_hydrolase_fold"/>
</dbReference>
<sequence>MDRMIKTGVAAFAALAMTAAVAQAEMRETVVNIPSQGVNMVGTLALPDVENPPVVLMFHGFGGVRDELEIPSEGKGIFAYTAAALADAGFASLRIDFVKSGDSDGDFADTTLEGQVGDALTAYAWLKDNDTVSDAIYLIGWSQGGFVAATTAGRLAAQGDAPQAVALWAAVAEPEPTFRALLGPDLFDAGLAAGDEPVVATMPWGNQIALKRPFFESVVAAKPLQEILPYTGPLLVAHGTTDVIVPYDAQQKYIDAHQGDEIAFTREMDHGFDIYNDTSDLDDMIAATIDWFK</sequence>
<name>A0A1W6NWB3_9RHOB</name>
<dbReference type="RefSeq" id="WP_085785222.1">
    <property type="nucleotide sequence ID" value="NZ_CP019937.1"/>
</dbReference>
<accession>A0A1W6NWB3</accession>
<dbReference type="PANTHER" id="PTHR43265:SF1">
    <property type="entry name" value="ESTERASE ESTD"/>
    <property type="match status" value="1"/>
</dbReference>